<gene>
    <name evidence="1" type="ORF">COU88_04915</name>
</gene>
<dbReference type="Gene3D" id="1.10.10.410">
    <property type="match status" value="1"/>
</dbReference>
<evidence type="ECO:0000313" key="2">
    <source>
        <dbReference type="Proteomes" id="UP000229554"/>
    </source>
</evidence>
<dbReference type="InterPro" id="IPR019004">
    <property type="entry name" value="YqeY/Aim41"/>
</dbReference>
<dbReference type="SUPFAM" id="SSF89095">
    <property type="entry name" value="GatB/YqeY motif"/>
    <property type="match status" value="1"/>
</dbReference>
<dbReference type="Proteomes" id="UP000229554">
    <property type="component" value="Unassembled WGS sequence"/>
</dbReference>
<sequence length="179" mass="20921">MSKFQCPIFEFCHWDLELYLTFDIGYWGFLCYTYFMLRQQIQADIIRFAKEKKQQEVEVLRGIFSAIKNQEIELKRELNDEEVIKILKKYTKDLKEANEMFEVGGRDDLIEQNNSEIEIVSVYMPPELSDEEIEKTVRTVLEKMPDEKNVGRLIGLSVKELAGGADGSRVAEIVRKIVN</sequence>
<name>A0A2M8KRA5_9BACT</name>
<organism evidence="1 2">
    <name type="scientific">Candidatus Roizmanbacteria bacterium CG10_big_fil_rev_8_21_14_0_10_39_6</name>
    <dbReference type="NCBI Taxonomy" id="1974853"/>
    <lineage>
        <taxon>Bacteria</taxon>
        <taxon>Candidatus Roizmaniibacteriota</taxon>
    </lineage>
</organism>
<dbReference type="Gene3D" id="1.10.1510.10">
    <property type="entry name" value="Uncharacterised protein YqeY/AIM41 PF09424, N-terminal domain"/>
    <property type="match status" value="1"/>
</dbReference>
<proteinExistence type="predicted"/>
<dbReference type="InterPro" id="IPR023168">
    <property type="entry name" value="GatB_Yqey_C_2"/>
</dbReference>
<evidence type="ECO:0008006" key="3">
    <source>
        <dbReference type="Google" id="ProtNLM"/>
    </source>
</evidence>
<dbReference type="Pfam" id="PF09424">
    <property type="entry name" value="YqeY"/>
    <property type="match status" value="1"/>
</dbReference>
<evidence type="ECO:0000313" key="1">
    <source>
        <dbReference type="EMBL" id="PJE62451.1"/>
    </source>
</evidence>
<protein>
    <recommendedName>
        <fullName evidence="3">Glutamyl-tRNA amidotransferase</fullName>
    </recommendedName>
</protein>
<reference evidence="2" key="1">
    <citation type="submission" date="2017-09" db="EMBL/GenBank/DDBJ databases">
        <title>Depth-based differentiation of microbial function through sediment-hosted aquifers and enrichment of novel symbionts in the deep terrestrial subsurface.</title>
        <authorList>
            <person name="Probst A.J."/>
            <person name="Ladd B."/>
            <person name="Jarett J.K."/>
            <person name="Geller-Mcgrath D.E."/>
            <person name="Sieber C.M.K."/>
            <person name="Emerson J.B."/>
            <person name="Anantharaman K."/>
            <person name="Thomas B.C."/>
            <person name="Malmstrom R."/>
            <person name="Stieglmeier M."/>
            <person name="Klingl A."/>
            <person name="Woyke T."/>
            <person name="Ryan C.M."/>
            <person name="Banfield J.F."/>
        </authorList>
    </citation>
    <scope>NUCLEOTIDE SEQUENCE [LARGE SCALE GENOMIC DNA]</scope>
</reference>
<dbReference type="AlphaFoldDB" id="A0A2M8KRA5"/>
<dbReference type="InterPro" id="IPR042184">
    <property type="entry name" value="YqeY/Aim41_N"/>
</dbReference>
<comment type="caution">
    <text evidence="1">The sequence shown here is derived from an EMBL/GenBank/DDBJ whole genome shotgun (WGS) entry which is preliminary data.</text>
</comment>
<accession>A0A2M8KRA5</accession>
<dbReference type="PANTHER" id="PTHR28055:SF1">
    <property type="entry name" value="ALTERED INHERITANCE OF MITOCHONDRIA PROTEIN 41, MITOCHONDRIAL"/>
    <property type="match status" value="1"/>
</dbReference>
<dbReference type="PANTHER" id="PTHR28055">
    <property type="entry name" value="ALTERED INHERITANCE OF MITOCHONDRIA PROTEIN 41, MITOCHONDRIAL"/>
    <property type="match status" value="1"/>
</dbReference>
<dbReference type="EMBL" id="PFED01000201">
    <property type="protein sequence ID" value="PJE62451.1"/>
    <property type="molecule type" value="Genomic_DNA"/>
</dbReference>
<dbReference type="InterPro" id="IPR003789">
    <property type="entry name" value="Asn/Gln_tRNA_amidoTrase-B-like"/>
</dbReference>
<dbReference type="GO" id="GO:0016884">
    <property type="term" value="F:carbon-nitrogen ligase activity, with glutamine as amido-N-donor"/>
    <property type="evidence" value="ECO:0007669"/>
    <property type="project" value="InterPro"/>
</dbReference>